<dbReference type="GO" id="GO:0006749">
    <property type="term" value="P:glutathione metabolic process"/>
    <property type="evidence" value="ECO:0007669"/>
    <property type="project" value="TreeGrafter"/>
</dbReference>
<feature type="domain" description="GST C-terminal" evidence="2">
    <location>
        <begin position="313"/>
        <end position="441"/>
    </location>
</feature>
<dbReference type="PROSITE" id="PS50405">
    <property type="entry name" value="GST_CTER"/>
    <property type="match status" value="1"/>
</dbReference>
<dbReference type="InterPro" id="IPR004045">
    <property type="entry name" value="Glutathione_S-Trfase_N"/>
</dbReference>
<evidence type="ECO:0000259" key="2">
    <source>
        <dbReference type="PROSITE" id="PS50405"/>
    </source>
</evidence>
<dbReference type="InterPro" id="IPR040079">
    <property type="entry name" value="Glutathione_S-Trfase"/>
</dbReference>
<feature type="domain" description="GST N-terminal" evidence="1">
    <location>
        <begin position="235"/>
        <end position="311"/>
    </location>
</feature>
<dbReference type="Gene3D" id="3.40.30.10">
    <property type="entry name" value="Glutaredoxin"/>
    <property type="match status" value="1"/>
</dbReference>
<reference evidence="3" key="1">
    <citation type="submission" date="2021-01" db="EMBL/GenBank/DDBJ databases">
        <authorList>
            <person name="Corre E."/>
            <person name="Pelletier E."/>
            <person name="Niang G."/>
            <person name="Scheremetjew M."/>
            <person name="Finn R."/>
            <person name="Kale V."/>
            <person name="Holt S."/>
            <person name="Cochrane G."/>
            <person name="Meng A."/>
            <person name="Brown T."/>
            <person name="Cohen L."/>
        </authorList>
    </citation>
    <scope>NUCLEOTIDE SEQUENCE</scope>
    <source>
        <strain evidence="3">GSO104</strain>
    </source>
</reference>
<dbReference type="Gene3D" id="1.10.10.60">
    <property type="entry name" value="Homeodomain-like"/>
    <property type="match status" value="2"/>
</dbReference>
<dbReference type="EMBL" id="HBNS01004234">
    <property type="protein sequence ID" value="CAE4584894.1"/>
    <property type="molecule type" value="Transcribed_RNA"/>
</dbReference>
<accession>A0A6S8ZB09</accession>
<dbReference type="SFLD" id="SFLDS00019">
    <property type="entry name" value="Glutathione_Transferase_(cytos"/>
    <property type="match status" value="1"/>
</dbReference>
<dbReference type="InterPro" id="IPR036249">
    <property type="entry name" value="Thioredoxin-like_sf"/>
</dbReference>
<dbReference type="InterPro" id="IPR050213">
    <property type="entry name" value="GST_superfamily"/>
</dbReference>
<dbReference type="Pfam" id="PF14497">
    <property type="entry name" value="GST_C_3"/>
    <property type="match status" value="1"/>
</dbReference>
<proteinExistence type="predicted"/>
<gene>
    <name evidence="3" type="ORF">DBRI00130_LOCUS3432</name>
</gene>
<dbReference type="SUPFAM" id="SSF52833">
    <property type="entry name" value="Thioredoxin-like"/>
    <property type="match status" value="1"/>
</dbReference>
<dbReference type="InterPro" id="IPR010987">
    <property type="entry name" value="Glutathione-S-Trfase_C-like"/>
</dbReference>
<dbReference type="InterPro" id="IPR009057">
    <property type="entry name" value="Homeodomain-like_sf"/>
</dbReference>
<dbReference type="SUPFAM" id="SSF47616">
    <property type="entry name" value="GST C-terminal domain-like"/>
    <property type="match status" value="1"/>
</dbReference>
<dbReference type="PANTHER" id="PTHR11571">
    <property type="entry name" value="GLUTATHIONE S-TRANSFERASE"/>
    <property type="match status" value="1"/>
</dbReference>
<evidence type="ECO:0008006" key="4">
    <source>
        <dbReference type="Google" id="ProtNLM"/>
    </source>
</evidence>
<dbReference type="CDD" id="cd03192">
    <property type="entry name" value="GST_C_Sigma_like"/>
    <property type="match status" value="1"/>
</dbReference>
<sequence length="460" mass="52141">MNNHSEAPLDVRALEQFGNTCEGLGALSNSGKNSCNKRKRFTNDVKYEVLKMYEKGETKAELISKYGMSSSALNLWIRNKSQLYDDVEVNSRYNVKSRHRSPVWRVEQPLVQFFEHNDKRKGSDRIPLTGPTISEIAIRICNELLQKHEQQPFLGDTELEELKKFSASESWARKFARTHGWKSFGNKDRQKVRGTSTNERLNGFRATSAQTEEANKIQISPVCSSIHTESIFPSEKPRLIYSGQSCHIDICRVLLHAGSIEFDESQEAVSCYAFQDEAPFGELPLLIHGNVKLAQAGAINRYCARLGGLYPENPMEASRVDMIHDRCLDILSKLFLTKNAFDGERQNAVWTFLRDSFLPSEFGYLEKILAESDDNYFGGDELNAADVVFYAVYRVYEQTGIGASEILDNFARLKVSIDGTRNLGKVKDFVWGESHFPYKPCVAALDESKIKRSLFSGYSL</sequence>
<organism evidence="3">
    <name type="scientific">Ditylum brightwellii</name>
    <dbReference type="NCBI Taxonomy" id="49249"/>
    <lineage>
        <taxon>Eukaryota</taxon>
        <taxon>Sar</taxon>
        <taxon>Stramenopiles</taxon>
        <taxon>Ochrophyta</taxon>
        <taxon>Bacillariophyta</taxon>
        <taxon>Mediophyceae</taxon>
        <taxon>Lithodesmiophycidae</taxon>
        <taxon>Lithodesmiales</taxon>
        <taxon>Lithodesmiaceae</taxon>
        <taxon>Ditylum</taxon>
    </lineage>
</organism>
<protein>
    <recommendedName>
        <fullName evidence="4">Glutathione transferase</fullName>
    </recommendedName>
</protein>
<dbReference type="AlphaFoldDB" id="A0A6S8ZB09"/>
<evidence type="ECO:0000259" key="1">
    <source>
        <dbReference type="PROSITE" id="PS50404"/>
    </source>
</evidence>
<dbReference type="SUPFAM" id="SSF46689">
    <property type="entry name" value="Homeodomain-like"/>
    <property type="match status" value="1"/>
</dbReference>
<dbReference type="GO" id="GO:0004364">
    <property type="term" value="F:glutathione transferase activity"/>
    <property type="evidence" value="ECO:0007669"/>
    <property type="project" value="TreeGrafter"/>
</dbReference>
<dbReference type="InterPro" id="IPR036282">
    <property type="entry name" value="Glutathione-S-Trfase_C_sf"/>
</dbReference>
<name>A0A6S8ZB09_9STRA</name>
<dbReference type="PROSITE" id="PS50404">
    <property type="entry name" value="GST_NTER"/>
    <property type="match status" value="1"/>
</dbReference>
<evidence type="ECO:0000313" key="3">
    <source>
        <dbReference type="EMBL" id="CAE4584894.1"/>
    </source>
</evidence>
<dbReference type="InterPro" id="IPR004046">
    <property type="entry name" value="GST_C"/>
</dbReference>
<dbReference type="Gene3D" id="1.20.1050.10">
    <property type="match status" value="1"/>
</dbReference>
<dbReference type="Pfam" id="PF02798">
    <property type="entry name" value="GST_N"/>
    <property type="match status" value="1"/>
</dbReference>